<gene>
    <name evidence="1" type="ORF">RHMOL_Rhmol12G0239900</name>
</gene>
<protein>
    <submittedName>
        <fullName evidence="1">Uncharacterized protein</fullName>
    </submittedName>
</protein>
<keyword evidence="2" id="KW-1185">Reference proteome</keyword>
<comment type="caution">
    <text evidence="1">The sequence shown here is derived from an EMBL/GenBank/DDBJ whole genome shotgun (WGS) entry which is preliminary data.</text>
</comment>
<sequence length="137" mass="15690">MNGRGGFRGLFRDHKGDWIMGFHGMTTFSSSLGAEIWSIYKGLKIIMERKLKNVSIESDSLTTVNLIKEDNLSNHPQSVLINEAHYIMAMTNTLIEHTYRSANQCADHRARMGVEHTDDRARFCYGYAHCYLFLEIA</sequence>
<evidence type="ECO:0000313" key="2">
    <source>
        <dbReference type="Proteomes" id="UP001062846"/>
    </source>
</evidence>
<dbReference type="Proteomes" id="UP001062846">
    <property type="component" value="Chromosome 12"/>
</dbReference>
<name>A0ACC0LN98_RHOML</name>
<proteinExistence type="predicted"/>
<evidence type="ECO:0000313" key="1">
    <source>
        <dbReference type="EMBL" id="KAI8529633.1"/>
    </source>
</evidence>
<dbReference type="EMBL" id="CM046399">
    <property type="protein sequence ID" value="KAI8529633.1"/>
    <property type="molecule type" value="Genomic_DNA"/>
</dbReference>
<accession>A0ACC0LN98</accession>
<organism evidence="1 2">
    <name type="scientific">Rhododendron molle</name>
    <name type="common">Chinese azalea</name>
    <name type="synonym">Azalea mollis</name>
    <dbReference type="NCBI Taxonomy" id="49168"/>
    <lineage>
        <taxon>Eukaryota</taxon>
        <taxon>Viridiplantae</taxon>
        <taxon>Streptophyta</taxon>
        <taxon>Embryophyta</taxon>
        <taxon>Tracheophyta</taxon>
        <taxon>Spermatophyta</taxon>
        <taxon>Magnoliopsida</taxon>
        <taxon>eudicotyledons</taxon>
        <taxon>Gunneridae</taxon>
        <taxon>Pentapetalae</taxon>
        <taxon>asterids</taxon>
        <taxon>Ericales</taxon>
        <taxon>Ericaceae</taxon>
        <taxon>Ericoideae</taxon>
        <taxon>Rhodoreae</taxon>
        <taxon>Rhododendron</taxon>
    </lineage>
</organism>
<reference evidence="1" key="1">
    <citation type="submission" date="2022-02" db="EMBL/GenBank/DDBJ databases">
        <title>Plant Genome Project.</title>
        <authorList>
            <person name="Zhang R.-G."/>
        </authorList>
    </citation>
    <scope>NUCLEOTIDE SEQUENCE</scope>
    <source>
        <strain evidence="1">AT1</strain>
    </source>
</reference>